<dbReference type="PANTHER" id="PTHR45919:SF1">
    <property type="entry name" value="GDP-MAN:MAN(3)GLCNAC(2)-PP-DOL ALPHA-1,2-MANNOSYLTRANSFERASE"/>
    <property type="match status" value="1"/>
</dbReference>
<feature type="compositionally biased region" description="Basic residues" evidence="15">
    <location>
        <begin position="143"/>
        <end position="154"/>
    </location>
</feature>
<sequence>MNKEVCRTREESGFSHSVPEHELAFDGAPVDVLVLWFLQRRVLVEQIGNKGQVQFGVAADDIRRHDELSASEPVGLVQHALGPLHLDVGEQPDLDDLPQQTQDQVLPALLQVLSSDVDHVAADGGRRVQSQVQVLLSGRATRRTMRTHAQRGKRAQSEQTESGVYLDGERRELLLVDGPLIDGIGDRQPGSGRLAALNSSVSSALLMKPLLSTSGEEWKAMRSGNTCVDQSDLVFSYLRGEPRRLVISGRRGCLVWLLCATESGAAKCLFKPTRKELSVREPVLLWPFKLKPDEEATDRYPSISFVVYTGDQGVTGEQILDGARQRFNITLPRPVTFVFLRHRSLVEASSYPHFTLLGQSGGSVFLGWEALTAFVPDLYVDSMGYAFTLPIFRYLGGCEVASYVHYPTVSTDMLSAIKERNPRFNNADFISRNPVLSAVKVVYYCCFALLYGLAGSCSDVIMVNSTWTLGHILSLWRSPSRTSIVYPPCDVRAFLDVPLEEKEKEKGEEDKDEGEEGWEELGPEPECKEDGEPDRKSHSIVSVGQFRPEKDHRLQISAFRKLLDRKGEGPGGRESLRLVLIGGCRNQEDEERVLMLRGLCQELEVADRVDFKLNVSFEELKRELVNATIGLHTMWNEHFGIGGQTGFLADSEESYAAAMETILALSPSARLEIRRNARRSVERFSDQEFEACFLAATESLMSKLEL</sequence>
<evidence type="ECO:0000256" key="6">
    <source>
        <dbReference type="ARBA" id="ARBA00022676"/>
    </source>
</evidence>
<dbReference type="AlphaFoldDB" id="A0A4Z2I9M6"/>
<name>A0A4Z2I9M6_9TELE</name>
<dbReference type="SUPFAM" id="SSF53756">
    <property type="entry name" value="UDP-Glycosyltransferase/glycogen phosphorylase"/>
    <property type="match status" value="1"/>
</dbReference>
<reference evidence="18 19" key="1">
    <citation type="submission" date="2019-03" db="EMBL/GenBank/DDBJ databases">
        <title>First draft genome of Liparis tanakae, snailfish: a comprehensive survey of snailfish specific genes.</title>
        <authorList>
            <person name="Kim W."/>
            <person name="Song I."/>
            <person name="Jeong J.-H."/>
            <person name="Kim D."/>
            <person name="Kim S."/>
            <person name="Ryu S."/>
            <person name="Song J.Y."/>
            <person name="Lee S.K."/>
        </authorList>
    </citation>
    <scope>NUCLEOTIDE SEQUENCE [LARGE SCALE GENOMIC DNA]</scope>
    <source>
        <tissue evidence="18">Muscle</tissue>
    </source>
</reference>
<dbReference type="InterPro" id="IPR038013">
    <property type="entry name" value="ALG11"/>
</dbReference>
<dbReference type="CDD" id="cd03806">
    <property type="entry name" value="GT4_ALG11-like"/>
    <property type="match status" value="1"/>
</dbReference>
<evidence type="ECO:0000256" key="14">
    <source>
        <dbReference type="RuleBase" id="RU367051"/>
    </source>
</evidence>
<comment type="caution">
    <text evidence="18">The sequence shown here is derived from an EMBL/GenBank/DDBJ whole genome shotgun (WGS) entry which is preliminary data.</text>
</comment>
<evidence type="ECO:0000256" key="2">
    <source>
        <dbReference type="ARBA" id="ARBA00004922"/>
    </source>
</evidence>
<evidence type="ECO:0000256" key="8">
    <source>
        <dbReference type="ARBA" id="ARBA00022692"/>
    </source>
</evidence>
<dbReference type="InterPro" id="IPR001296">
    <property type="entry name" value="Glyco_trans_1"/>
</dbReference>
<evidence type="ECO:0000256" key="12">
    <source>
        <dbReference type="ARBA" id="ARBA00045065"/>
    </source>
</evidence>
<protein>
    <recommendedName>
        <fullName evidence="5 14">GDP-Man:Man(3)GlcNAc(2)-PP-Dol alpha-1,2-mannosyltransferase</fullName>
        <ecNumber evidence="4 14">2.4.1.131</ecNumber>
    </recommendedName>
</protein>
<evidence type="ECO:0000256" key="3">
    <source>
        <dbReference type="ARBA" id="ARBA00009481"/>
    </source>
</evidence>
<evidence type="ECO:0000259" key="16">
    <source>
        <dbReference type="Pfam" id="PF00534"/>
    </source>
</evidence>
<dbReference type="Pfam" id="PF15924">
    <property type="entry name" value="ALG11_N"/>
    <property type="match status" value="1"/>
</dbReference>
<dbReference type="Pfam" id="PF00534">
    <property type="entry name" value="Glycos_transf_1"/>
    <property type="match status" value="1"/>
</dbReference>
<evidence type="ECO:0000256" key="10">
    <source>
        <dbReference type="ARBA" id="ARBA00022989"/>
    </source>
</evidence>
<keyword evidence="10" id="KW-1133">Transmembrane helix</keyword>
<keyword evidence="11" id="KW-0472">Membrane</keyword>
<keyword evidence="8" id="KW-0812">Transmembrane</keyword>
<comment type="function">
    <text evidence="13">GDP-Man:Man(3)GlcNAc(2)-PP-Dol alpha-1,2-mannosyltransferase that operates in the biosynthetic pathway of dolichol-linked oligosaccharides, the glycan precursors employed in protein asparagine (N)-glycosylation. The assembly of dolichol-linked oligosaccharides begins on the cytosolic side of the endoplasmic reticulum membrane and finishes in its lumen. The sequential addition of sugars to dolichol pyrophosphate produces dolichol-linked oligosaccharides containing fourteen sugars, including two GlcNAcs, nine mannoses and three glucoses. Once assembled, the oligosaccharide is transferred from the lipid to nascent proteins by oligosaccharyltransferases. Catalyzes, on the cytoplasmic face of the endoplasmic reticulum, the addition of the fourth and fifth mannose residues to the dolichol-linked oligosaccharide chain, to produce Man(5)GlcNAc(2)-PP-dolichol core oligosaccharide. Man(5)GlcNAc(2)-PP-dolichol is a substrate for ALG3, the following enzyme in the biosynthetic pathway.</text>
</comment>
<evidence type="ECO:0000256" key="1">
    <source>
        <dbReference type="ARBA" id="ARBA00004389"/>
    </source>
</evidence>
<feature type="domain" description="ALG11 mannosyltransferase N-terminal" evidence="17">
    <location>
        <begin position="297"/>
        <end position="476"/>
    </location>
</feature>
<feature type="region of interest" description="Disordered" evidence="15">
    <location>
        <begin position="143"/>
        <end position="162"/>
    </location>
</feature>
<keyword evidence="19" id="KW-1185">Reference proteome</keyword>
<comment type="pathway">
    <text evidence="2 14">Protein modification; protein glycosylation.</text>
</comment>
<feature type="region of interest" description="Disordered" evidence="15">
    <location>
        <begin position="502"/>
        <end position="542"/>
    </location>
</feature>
<comment type="subcellular location">
    <subcellularLocation>
        <location evidence="1">Endoplasmic reticulum membrane</location>
        <topology evidence="1">Single-pass membrane protein</topology>
    </subcellularLocation>
</comment>
<keyword evidence="7 14" id="KW-0808">Transferase</keyword>
<feature type="compositionally biased region" description="Acidic residues" evidence="15">
    <location>
        <begin position="510"/>
        <end position="524"/>
    </location>
</feature>
<organism evidence="18 19">
    <name type="scientific">Liparis tanakae</name>
    <name type="common">Tanaka's snailfish</name>
    <dbReference type="NCBI Taxonomy" id="230148"/>
    <lineage>
        <taxon>Eukaryota</taxon>
        <taxon>Metazoa</taxon>
        <taxon>Chordata</taxon>
        <taxon>Craniata</taxon>
        <taxon>Vertebrata</taxon>
        <taxon>Euteleostomi</taxon>
        <taxon>Actinopterygii</taxon>
        <taxon>Neopterygii</taxon>
        <taxon>Teleostei</taxon>
        <taxon>Neoteleostei</taxon>
        <taxon>Acanthomorphata</taxon>
        <taxon>Eupercaria</taxon>
        <taxon>Perciformes</taxon>
        <taxon>Cottioidei</taxon>
        <taxon>Cottales</taxon>
        <taxon>Liparidae</taxon>
        <taxon>Liparis</taxon>
    </lineage>
</organism>
<feature type="compositionally biased region" description="Basic and acidic residues" evidence="15">
    <location>
        <begin position="525"/>
        <end position="537"/>
    </location>
</feature>
<accession>A0A4Z2I9M6</accession>
<dbReference type="EMBL" id="SRLO01000118">
    <property type="protein sequence ID" value="TNN74105.1"/>
    <property type="molecule type" value="Genomic_DNA"/>
</dbReference>
<dbReference type="InterPro" id="IPR031814">
    <property type="entry name" value="ALG11_N"/>
</dbReference>
<evidence type="ECO:0000256" key="7">
    <source>
        <dbReference type="ARBA" id="ARBA00022679"/>
    </source>
</evidence>
<keyword evidence="6 14" id="KW-0328">Glycosyltransferase</keyword>
<dbReference type="OrthoDB" id="2276068at2759"/>
<dbReference type="UniPathway" id="UPA00378"/>
<dbReference type="Proteomes" id="UP000314294">
    <property type="component" value="Unassembled WGS sequence"/>
</dbReference>
<evidence type="ECO:0000313" key="18">
    <source>
        <dbReference type="EMBL" id="TNN74105.1"/>
    </source>
</evidence>
<evidence type="ECO:0000256" key="9">
    <source>
        <dbReference type="ARBA" id="ARBA00022824"/>
    </source>
</evidence>
<evidence type="ECO:0000256" key="13">
    <source>
        <dbReference type="ARBA" id="ARBA00045128"/>
    </source>
</evidence>
<feature type="domain" description="Glycosyl transferase family 1" evidence="16">
    <location>
        <begin position="530"/>
        <end position="641"/>
    </location>
</feature>
<gene>
    <name evidence="18" type="primary">alg11_0</name>
    <name evidence="18" type="ORF">EYF80_015746</name>
</gene>
<dbReference type="GO" id="GO:0005789">
    <property type="term" value="C:endoplasmic reticulum membrane"/>
    <property type="evidence" value="ECO:0007669"/>
    <property type="project" value="UniProtKB-SubCell"/>
</dbReference>
<evidence type="ECO:0000256" key="15">
    <source>
        <dbReference type="SAM" id="MobiDB-lite"/>
    </source>
</evidence>
<keyword evidence="9 14" id="KW-0256">Endoplasmic reticulum</keyword>
<dbReference type="Gene3D" id="3.40.50.2000">
    <property type="entry name" value="Glycogen Phosphorylase B"/>
    <property type="match status" value="1"/>
</dbReference>
<proteinExistence type="inferred from homology"/>
<dbReference type="PANTHER" id="PTHR45919">
    <property type="entry name" value="GDP-MAN:MAN(3)GLCNAC(2)-PP-DOL ALPHA-1,2-MANNOSYLTRANSFERASE"/>
    <property type="match status" value="1"/>
</dbReference>
<evidence type="ECO:0000313" key="19">
    <source>
        <dbReference type="Proteomes" id="UP000314294"/>
    </source>
</evidence>
<dbReference type="GO" id="GO:0006487">
    <property type="term" value="P:protein N-linked glycosylation"/>
    <property type="evidence" value="ECO:0007669"/>
    <property type="project" value="TreeGrafter"/>
</dbReference>
<dbReference type="GO" id="GO:0004377">
    <property type="term" value="F:GDP-Man:Man(3)GlcNAc(2)-PP-Dol alpha-1,2-mannosyltransferase activity"/>
    <property type="evidence" value="ECO:0007669"/>
    <property type="project" value="UniProtKB-UniRule"/>
</dbReference>
<comment type="similarity">
    <text evidence="3 14">Belongs to the glycosyltransferase group 1 family. Glycosyltransferase 4 subfamily.</text>
</comment>
<evidence type="ECO:0000256" key="11">
    <source>
        <dbReference type="ARBA" id="ARBA00023136"/>
    </source>
</evidence>
<comment type="catalytic activity">
    <reaction evidence="12 14">
        <text>an alpha-D-Man-(1-&gt;3)-[alpha-D-Man-(1-&gt;6)]-beta-D-Man-(1-&gt;4)-beta-D-GlcNAc-(1-&gt;4)-alpha-D-GlcNAc-diphospho-di-trans,poly-cis-dolichol + 2 GDP-alpha-D-mannose = an alpha-D-Man-(1-&gt;2)-alpha-D-Man-(1-&gt;2)-alpha-D-Man-(1-&gt;3)-[alpha-D-Man-(1-&gt;6)]-beta-D-Man-(1-&gt;4)-beta-D-GlcNAc-(1-&gt;4)-alpha-D-GlcNAc-diphospho-di-trans,poly-cis-dolichol + 2 GDP + 2 H(+)</text>
        <dbReference type="Rhea" id="RHEA:29523"/>
        <dbReference type="Rhea" id="RHEA-COMP:19515"/>
        <dbReference type="Rhea" id="RHEA-COMP:19516"/>
        <dbReference type="ChEBI" id="CHEBI:15378"/>
        <dbReference type="ChEBI" id="CHEBI:57527"/>
        <dbReference type="ChEBI" id="CHEBI:58189"/>
        <dbReference type="ChEBI" id="CHEBI:132511"/>
        <dbReference type="ChEBI" id="CHEBI:132515"/>
        <dbReference type="EC" id="2.4.1.131"/>
    </reaction>
    <physiologicalReaction direction="left-to-right" evidence="12 14">
        <dbReference type="Rhea" id="RHEA:29524"/>
    </physiologicalReaction>
</comment>
<evidence type="ECO:0000259" key="17">
    <source>
        <dbReference type="Pfam" id="PF15924"/>
    </source>
</evidence>
<dbReference type="EC" id="2.4.1.131" evidence="4 14"/>
<evidence type="ECO:0000256" key="5">
    <source>
        <dbReference type="ARBA" id="ARBA00022018"/>
    </source>
</evidence>
<evidence type="ECO:0000256" key="4">
    <source>
        <dbReference type="ARBA" id="ARBA00012645"/>
    </source>
</evidence>